<evidence type="ECO:0000313" key="2">
    <source>
        <dbReference type="EMBL" id="NEB88984.1"/>
    </source>
</evidence>
<dbReference type="Gene3D" id="1.10.150.240">
    <property type="entry name" value="Putative phosphatase, domain 2"/>
    <property type="match status" value="1"/>
</dbReference>
<keyword evidence="2" id="KW-0378">Hydrolase</keyword>
<dbReference type="AlphaFoldDB" id="A0A6G3T152"/>
<evidence type="ECO:0000256" key="1">
    <source>
        <dbReference type="SAM" id="MobiDB-lite"/>
    </source>
</evidence>
<protein>
    <submittedName>
        <fullName evidence="2">HAD family hydrolase</fullName>
    </submittedName>
</protein>
<dbReference type="Pfam" id="PF13242">
    <property type="entry name" value="Hydrolase_like"/>
    <property type="match status" value="1"/>
</dbReference>
<comment type="caution">
    <text evidence="2">The sequence shown here is derived from an EMBL/GenBank/DDBJ whole genome shotgun (WGS) entry which is preliminary data.</text>
</comment>
<dbReference type="EMBL" id="JAAGMK010000946">
    <property type="protein sequence ID" value="NEB88984.1"/>
    <property type="molecule type" value="Genomic_DNA"/>
</dbReference>
<dbReference type="Gene3D" id="3.40.50.1000">
    <property type="entry name" value="HAD superfamily/HAD-like"/>
    <property type="match status" value="1"/>
</dbReference>
<feature type="compositionally biased region" description="Polar residues" evidence="1">
    <location>
        <begin position="207"/>
        <end position="219"/>
    </location>
</feature>
<accession>A0A6G3T152</accession>
<dbReference type="GO" id="GO:0016787">
    <property type="term" value="F:hydrolase activity"/>
    <property type="evidence" value="ECO:0007669"/>
    <property type="project" value="UniProtKB-KW"/>
</dbReference>
<dbReference type="InterPro" id="IPR023214">
    <property type="entry name" value="HAD_sf"/>
</dbReference>
<sequence length="239" mass="25895">MKDDLDDLLGAMNSTLDLLGEHPIDRDTYQALHCVPIPDFYARVLGRPLTGDEWATAEGEFTRFLSQRPVRLRKGARALLAHLRYSGYSQSLLSLLPHTRLLAETAESGVTHLFDRIDGRRAPGTTKAQALATHLEAMGRPLDGHHEVLLIGDTRDDAVAARVVGAHVVLITGGLENAASLHQASAAVADGLNQAVELGLRLVPHSTRGTALTTRSGTRQPIPGPRPEIDRRGASRRTH</sequence>
<organism evidence="2">
    <name type="scientific">Streptomyces anulatus</name>
    <name type="common">Streptomyces chrysomallus</name>
    <dbReference type="NCBI Taxonomy" id="1892"/>
    <lineage>
        <taxon>Bacteria</taxon>
        <taxon>Bacillati</taxon>
        <taxon>Actinomycetota</taxon>
        <taxon>Actinomycetes</taxon>
        <taxon>Kitasatosporales</taxon>
        <taxon>Streptomycetaceae</taxon>
        <taxon>Streptomyces</taxon>
    </lineage>
</organism>
<name>A0A6G3T152_STRAQ</name>
<dbReference type="InterPro" id="IPR036412">
    <property type="entry name" value="HAD-like_sf"/>
</dbReference>
<dbReference type="InterPro" id="IPR023198">
    <property type="entry name" value="PGP-like_dom2"/>
</dbReference>
<dbReference type="SUPFAM" id="SSF56784">
    <property type="entry name" value="HAD-like"/>
    <property type="match status" value="1"/>
</dbReference>
<gene>
    <name evidence="2" type="ORF">G3I43_33190</name>
</gene>
<feature type="region of interest" description="Disordered" evidence="1">
    <location>
        <begin position="207"/>
        <end position="239"/>
    </location>
</feature>
<proteinExistence type="predicted"/>
<reference evidence="2" key="1">
    <citation type="submission" date="2020-01" db="EMBL/GenBank/DDBJ databases">
        <title>Insect and environment-associated Actinomycetes.</title>
        <authorList>
            <person name="Currrie C."/>
            <person name="Chevrette M."/>
            <person name="Carlson C."/>
            <person name="Stubbendieck R."/>
            <person name="Wendt-Pienkowski E."/>
        </authorList>
    </citation>
    <scope>NUCLEOTIDE SEQUENCE</scope>
    <source>
        <strain evidence="2">SID505</strain>
    </source>
</reference>